<dbReference type="Gramene" id="PNT66476">
    <property type="protein sequence ID" value="PNT66476"/>
    <property type="gene ID" value="BRADI_3g12853v3"/>
</dbReference>
<dbReference type="EnsemblPlants" id="PNT66476">
    <property type="protein sequence ID" value="PNT66476"/>
    <property type="gene ID" value="BRADI_3g12853v3"/>
</dbReference>
<name>A0A2K2CWR6_BRADI</name>
<gene>
    <name evidence="1" type="ORF">BRADI_3g12853v3</name>
</gene>
<organism evidence="1">
    <name type="scientific">Brachypodium distachyon</name>
    <name type="common">Purple false brome</name>
    <name type="synonym">Trachynia distachya</name>
    <dbReference type="NCBI Taxonomy" id="15368"/>
    <lineage>
        <taxon>Eukaryota</taxon>
        <taxon>Viridiplantae</taxon>
        <taxon>Streptophyta</taxon>
        <taxon>Embryophyta</taxon>
        <taxon>Tracheophyta</taxon>
        <taxon>Spermatophyta</taxon>
        <taxon>Magnoliopsida</taxon>
        <taxon>Liliopsida</taxon>
        <taxon>Poales</taxon>
        <taxon>Poaceae</taxon>
        <taxon>BOP clade</taxon>
        <taxon>Pooideae</taxon>
        <taxon>Stipodae</taxon>
        <taxon>Brachypodieae</taxon>
        <taxon>Brachypodium</taxon>
    </lineage>
</organism>
<dbReference type="OrthoDB" id="262547at2759"/>
<dbReference type="InParanoid" id="A0A2K2CWR6"/>
<evidence type="ECO:0000313" key="3">
    <source>
        <dbReference type="Proteomes" id="UP000008810"/>
    </source>
</evidence>
<sequence>MVKKCIKLFIISLNRRQRIGSIGFMTGFVNQRCISLIEFDSYKIF</sequence>
<reference evidence="2" key="3">
    <citation type="submission" date="2018-08" db="UniProtKB">
        <authorList>
            <consortium name="EnsemblPlants"/>
        </authorList>
    </citation>
    <scope>IDENTIFICATION</scope>
    <source>
        <strain evidence="2">cv. Bd21</strain>
    </source>
</reference>
<accession>A0A2K2CWR6</accession>
<evidence type="ECO:0000313" key="1">
    <source>
        <dbReference type="EMBL" id="PNT66476.1"/>
    </source>
</evidence>
<proteinExistence type="predicted"/>
<reference evidence="1" key="2">
    <citation type="submission" date="2017-06" db="EMBL/GenBank/DDBJ databases">
        <title>WGS assembly of Brachypodium distachyon.</title>
        <authorList>
            <consortium name="The International Brachypodium Initiative"/>
            <person name="Lucas S."/>
            <person name="Harmon-Smith M."/>
            <person name="Lail K."/>
            <person name="Tice H."/>
            <person name="Grimwood J."/>
            <person name="Bruce D."/>
            <person name="Barry K."/>
            <person name="Shu S."/>
            <person name="Lindquist E."/>
            <person name="Wang M."/>
            <person name="Pitluck S."/>
            <person name="Vogel J.P."/>
            <person name="Garvin D.F."/>
            <person name="Mockler T.C."/>
            <person name="Schmutz J."/>
            <person name="Rokhsar D."/>
            <person name="Bevan M.W."/>
        </authorList>
    </citation>
    <scope>NUCLEOTIDE SEQUENCE</scope>
    <source>
        <strain evidence="1">Bd21</strain>
    </source>
</reference>
<dbReference type="EMBL" id="CM000882">
    <property type="protein sequence ID" value="PNT66476.1"/>
    <property type="molecule type" value="Genomic_DNA"/>
</dbReference>
<dbReference type="AlphaFoldDB" id="A0A2K2CWR6"/>
<keyword evidence="3" id="KW-1185">Reference proteome</keyword>
<protein>
    <submittedName>
        <fullName evidence="1 2">Uncharacterized protein</fullName>
    </submittedName>
</protein>
<reference evidence="1 2" key="1">
    <citation type="journal article" date="2010" name="Nature">
        <title>Genome sequencing and analysis of the model grass Brachypodium distachyon.</title>
        <authorList>
            <consortium name="International Brachypodium Initiative"/>
        </authorList>
    </citation>
    <scope>NUCLEOTIDE SEQUENCE [LARGE SCALE GENOMIC DNA]</scope>
    <source>
        <strain evidence="1 2">Bd21</strain>
    </source>
</reference>
<dbReference type="Proteomes" id="UP000008810">
    <property type="component" value="Chromosome 3"/>
</dbReference>
<evidence type="ECO:0000313" key="2">
    <source>
        <dbReference type="EnsemblPlants" id="PNT66476"/>
    </source>
</evidence>